<reference evidence="2" key="1">
    <citation type="submission" date="2016-01" db="EMBL/GenBank/DDBJ databases">
        <authorList>
            <person name="Mitreva M."/>
            <person name="Pepin K.H."/>
            <person name="Mihindukulasuriya K.A."/>
            <person name="Fulton R."/>
            <person name="Fronick C."/>
            <person name="O'Laughlin M."/>
            <person name="Miner T."/>
            <person name="Herter B."/>
            <person name="Rosa B.A."/>
            <person name="Cordes M."/>
            <person name="Tomlinson C."/>
            <person name="Wollam A."/>
            <person name="Palsikar V.B."/>
            <person name="Mardis E.R."/>
            <person name="Wilson R.K."/>
        </authorList>
    </citation>
    <scope>NUCLEOTIDE SEQUENCE [LARGE SCALE GENOMIC DNA]</scope>
    <source>
        <strain evidence="2">DNF00896</strain>
    </source>
</reference>
<comment type="caution">
    <text evidence="1">The sequence shown here is derived from an EMBL/GenBank/DDBJ whole genome shotgun (WGS) entry which is preliminary data.</text>
</comment>
<dbReference type="Proteomes" id="UP000070394">
    <property type="component" value="Unassembled WGS sequence"/>
</dbReference>
<organism evidence="1 2">
    <name type="scientific">Lachnoanaerobaculum saburreum</name>
    <dbReference type="NCBI Taxonomy" id="467210"/>
    <lineage>
        <taxon>Bacteria</taxon>
        <taxon>Bacillati</taxon>
        <taxon>Bacillota</taxon>
        <taxon>Clostridia</taxon>
        <taxon>Lachnospirales</taxon>
        <taxon>Lachnospiraceae</taxon>
        <taxon>Lachnoanaerobaculum</taxon>
    </lineage>
</organism>
<gene>
    <name evidence="1" type="ORF">HMPREF1866_02383</name>
</gene>
<dbReference type="STRING" id="467210.HMPREF1866_02383"/>
<dbReference type="InterPro" id="IPR011664">
    <property type="entry name" value="Abi_system_AbiD/AbiF-like"/>
</dbReference>
<dbReference type="PATRIC" id="fig|467210.3.peg.2361"/>
<sequence length="353" mass="40562">MISAREIREKAFLIINLIRRLFFLPYDKPFKTFDEQLEILKNRGLSINDMDFAKIVLQDISYYTVVNGYKNSLILNCNSDNFIPGTSFEMLYTLHMINISFSSVLLKYISCVENSVKCKLAYLVATNYGVYTDYNDLKNTNPSDYLCRNNYINSPFRNNTLKSIKKDICGHQAGLSVNHYKGKNHIPPWIVTTAISLGETIHWYKILKPALKDELLDYFNSLSGLNPLDKREFFIKSLDLCKEYRNTIAHGNKVFSETFKIELPKRQLQALSHDFMDGINIVHSSGRKGNAAIIFAILILLRNNYAISNFIHDLGSVFSPYKDVDFNGKNIFALFSLPDDIIDRMVKLLPSII</sequence>
<evidence type="ECO:0000313" key="1">
    <source>
        <dbReference type="EMBL" id="KXB54531.1"/>
    </source>
</evidence>
<dbReference type="Pfam" id="PF07751">
    <property type="entry name" value="Abi_2"/>
    <property type="match status" value="1"/>
</dbReference>
<proteinExistence type="predicted"/>
<accession>A0A133ZGK2</accession>
<protein>
    <submittedName>
        <fullName evidence="1">Abi-like protein</fullName>
    </submittedName>
</protein>
<dbReference type="AlphaFoldDB" id="A0A133ZGK2"/>
<dbReference type="EMBL" id="LSDA01000126">
    <property type="protein sequence ID" value="KXB54531.1"/>
    <property type="molecule type" value="Genomic_DNA"/>
</dbReference>
<name>A0A133ZGK2_9FIRM</name>
<dbReference type="OrthoDB" id="5363652at2"/>
<evidence type="ECO:0000313" key="2">
    <source>
        <dbReference type="Proteomes" id="UP000070394"/>
    </source>
</evidence>
<keyword evidence="2" id="KW-1185">Reference proteome</keyword>